<dbReference type="Pfam" id="PF12836">
    <property type="entry name" value="HHH_3"/>
    <property type="match status" value="1"/>
</dbReference>
<dbReference type="PANTHER" id="PTHR24115:SF908">
    <property type="entry name" value="KINESIN-LIKE PROTEIN KIN-10C"/>
    <property type="match status" value="1"/>
</dbReference>
<proteinExistence type="inferred from homology"/>
<sequence>MTVPTIKQLTTDNNQDHFLLAVGRKNSYELDQCYESDEDVGLIYSREIRHMISEVFNGQNSSVIALGARGSGKTFTMQGSIEKPGLATIAMSEILSKASESKKTVSVSLYEVTQDHAFDLLDPDYAEIQVMVKSVSEFQNIYFRHLSLQKRQKISTDLRRYQKGLMVHVSSEDDNTIPKLENKINFVDLAGYEDPRNSGGNRTTLIETCRSNKSLFALLNVVNALKSNEIRVPYRESKLTRILQDSLTGTSHVLVLACLNPFFCKDSISSLSFVSRSCQSIKQVLTDSTNKCRSSAKSKVFPTLKSRKSTSMSLIIKKQIGISQILSGKKANCILTGRKLFDEEHIDNRKQENVMPWAPDNEAMISEEKATKLIDHLILNQENVLPCVPDDETTILEEKDILTHGHHSEETANYSCLDGNDLVLFEEGKPCERNNNSLYDGSVPLSQKIKELSNNLKLLCASTPMKVKMLGKETDSSDGQLSCNDTTPMMKFDGTKNCSPRGGSFSICSSVKNSLVKDQLKFLNSANKEELKKLRGIGEKRASYILELREESPEPFKSLDDLQNIGMSAKQIKDMMKGVASELFN</sequence>
<evidence type="ECO:0000256" key="1">
    <source>
        <dbReference type="ARBA" id="ARBA00022701"/>
    </source>
</evidence>
<dbReference type="AlphaFoldDB" id="A0A2Z7AEH6"/>
<dbReference type="GO" id="GO:0005871">
    <property type="term" value="C:kinesin complex"/>
    <property type="evidence" value="ECO:0007669"/>
    <property type="project" value="TreeGrafter"/>
</dbReference>
<protein>
    <recommendedName>
        <fullName evidence="5">Kinesin motor domain-containing protein</fullName>
    </recommendedName>
</protein>
<evidence type="ECO:0000256" key="2">
    <source>
        <dbReference type="ARBA" id="ARBA00023175"/>
    </source>
</evidence>
<comment type="similarity">
    <text evidence="3">Belongs to the TRAFAC class myosin-kinesin ATPase superfamily. Kinesin family. KIN-10 subfamily.</text>
</comment>
<dbReference type="GO" id="GO:0007018">
    <property type="term" value="P:microtubule-based movement"/>
    <property type="evidence" value="ECO:0007669"/>
    <property type="project" value="InterPro"/>
</dbReference>
<reference evidence="6 7" key="1">
    <citation type="journal article" date="2015" name="Proc. Natl. Acad. Sci. U.S.A.">
        <title>The resurrection genome of Boea hygrometrica: A blueprint for survival of dehydration.</title>
        <authorList>
            <person name="Xiao L."/>
            <person name="Yang G."/>
            <person name="Zhang L."/>
            <person name="Yang X."/>
            <person name="Zhao S."/>
            <person name="Ji Z."/>
            <person name="Zhou Q."/>
            <person name="Hu M."/>
            <person name="Wang Y."/>
            <person name="Chen M."/>
            <person name="Xu Y."/>
            <person name="Jin H."/>
            <person name="Xiao X."/>
            <person name="Hu G."/>
            <person name="Bao F."/>
            <person name="Hu Y."/>
            <person name="Wan P."/>
            <person name="Li L."/>
            <person name="Deng X."/>
            <person name="Kuang T."/>
            <person name="Xiang C."/>
            <person name="Zhu J.K."/>
            <person name="Oliver M.J."/>
            <person name="He Y."/>
        </authorList>
    </citation>
    <scope>NUCLEOTIDE SEQUENCE [LARGE SCALE GENOMIC DNA]</scope>
    <source>
        <strain evidence="7">cv. XS01</strain>
    </source>
</reference>
<feature type="binding site" evidence="4">
    <location>
        <begin position="67"/>
        <end position="74"/>
    </location>
    <ligand>
        <name>ATP</name>
        <dbReference type="ChEBI" id="CHEBI:30616"/>
    </ligand>
</feature>
<dbReference type="InterPro" id="IPR036961">
    <property type="entry name" value="Kinesin_motor_dom_sf"/>
</dbReference>
<keyword evidence="7" id="KW-1185">Reference proteome</keyword>
<organism evidence="6 7">
    <name type="scientific">Dorcoceras hygrometricum</name>
    <dbReference type="NCBI Taxonomy" id="472368"/>
    <lineage>
        <taxon>Eukaryota</taxon>
        <taxon>Viridiplantae</taxon>
        <taxon>Streptophyta</taxon>
        <taxon>Embryophyta</taxon>
        <taxon>Tracheophyta</taxon>
        <taxon>Spermatophyta</taxon>
        <taxon>Magnoliopsida</taxon>
        <taxon>eudicotyledons</taxon>
        <taxon>Gunneridae</taxon>
        <taxon>Pentapetalae</taxon>
        <taxon>asterids</taxon>
        <taxon>lamiids</taxon>
        <taxon>Lamiales</taxon>
        <taxon>Gesneriaceae</taxon>
        <taxon>Didymocarpoideae</taxon>
        <taxon>Trichosporeae</taxon>
        <taxon>Loxocarpinae</taxon>
        <taxon>Dorcoceras</taxon>
    </lineage>
</organism>
<dbReference type="InterPro" id="IPR010994">
    <property type="entry name" value="RuvA_2-like"/>
</dbReference>
<dbReference type="OrthoDB" id="3176171at2759"/>
<dbReference type="SUPFAM" id="SSF52540">
    <property type="entry name" value="P-loop containing nucleoside triphosphate hydrolases"/>
    <property type="match status" value="1"/>
</dbReference>
<evidence type="ECO:0000256" key="4">
    <source>
        <dbReference type="PROSITE-ProRule" id="PRU00283"/>
    </source>
</evidence>
<keyword evidence="2 4" id="KW-0505">Motor protein</keyword>
<evidence type="ECO:0000313" key="7">
    <source>
        <dbReference type="Proteomes" id="UP000250235"/>
    </source>
</evidence>
<dbReference type="SUPFAM" id="SSF47781">
    <property type="entry name" value="RuvA domain 2-like"/>
    <property type="match status" value="1"/>
</dbReference>
<dbReference type="InterPro" id="IPR001752">
    <property type="entry name" value="Kinesin_motor_dom"/>
</dbReference>
<keyword evidence="4" id="KW-0067">ATP-binding</keyword>
<dbReference type="GO" id="GO:0005874">
    <property type="term" value="C:microtubule"/>
    <property type="evidence" value="ECO:0007669"/>
    <property type="project" value="UniProtKB-KW"/>
</dbReference>
<dbReference type="GO" id="GO:0005524">
    <property type="term" value="F:ATP binding"/>
    <property type="evidence" value="ECO:0007669"/>
    <property type="project" value="UniProtKB-UniRule"/>
</dbReference>
<keyword evidence="4" id="KW-0547">Nucleotide-binding</keyword>
<keyword evidence="1" id="KW-0493">Microtubule</keyword>
<dbReference type="GO" id="GO:0008017">
    <property type="term" value="F:microtubule binding"/>
    <property type="evidence" value="ECO:0007669"/>
    <property type="project" value="InterPro"/>
</dbReference>
<evidence type="ECO:0000259" key="5">
    <source>
        <dbReference type="PROSITE" id="PS50067"/>
    </source>
</evidence>
<name>A0A2Z7AEH6_9LAMI</name>
<dbReference type="PANTHER" id="PTHR24115">
    <property type="entry name" value="KINESIN-RELATED"/>
    <property type="match status" value="1"/>
</dbReference>
<dbReference type="GO" id="GO:0008574">
    <property type="term" value="F:plus-end-directed microtubule motor activity"/>
    <property type="evidence" value="ECO:0007669"/>
    <property type="project" value="TreeGrafter"/>
</dbReference>
<evidence type="ECO:0000313" key="6">
    <source>
        <dbReference type="EMBL" id="KZV20008.1"/>
    </source>
</evidence>
<dbReference type="InterPro" id="IPR027640">
    <property type="entry name" value="Kinesin-like_fam"/>
</dbReference>
<accession>A0A2Z7AEH6</accession>
<dbReference type="EMBL" id="KV016232">
    <property type="protein sequence ID" value="KZV20008.1"/>
    <property type="molecule type" value="Genomic_DNA"/>
</dbReference>
<dbReference type="Gene3D" id="3.40.850.10">
    <property type="entry name" value="Kinesin motor domain"/>
    <property type="match status" value="1"/>
</dbReference>
<dbReference type="FunFam" id="1.10.150.280:FF:000003">
    <property type="entry name" value="Kinesin-like protein KIN-10C"/>
    <property type="match status" value="1"/>
</dbReference>
<dbReference type="Pfam" id="PF00225">
    <property type="entry name" value="Kinesin"/>
    <property type="match status" value="1"/>
</dbReference>
<dbReference type="PROSITE" id="PS50067">
    <property type="entry name" value="KINESIN_MOTOR_2"/>
    <property type="match status" value="1"/>
</dbReference>
<dbReference type="Proteomes" id="UP000250235">
    <property type="component" value="Unassembled WGS sequence"/>
</dbReference>
<dbReference type="SMART" id="SM00129">
    <property type="entry name" value="KISc"/>
    <property type="match status" value="1"/>
</dbReference>
<dbReference type="InterPro" id="IPR027417">
    <property type="entry name" value="P-loop_NTPase"/>
</dbReference>
<evidence type="ECO:0000256" key="3">
    <source>
        <dbReference type="ARBA" id="ARBA00061615"/>
    </source>
</evidence>
<dbReference type="Gene3D" id="1.10.150.280">
    <property type="entry name" value="AF1531-like domain"/>
    <property type="match status" value="1"/>
</dbReference>
<dbReference type="PRINTS" id="PR00380">
    <property type="entry name" value="KINESINHEAVY"/>
</dbReference>
<feature type="domain" description="Kinesin motor" evidence="5">
    <location>
        <begin position="1"/>
        <end position="280"/>
    </location>
</feature>
<dbReference type="GO" id="GO:0016887">
    <property type="term" value="F:ATP hydrolysis activity"/>
    <property type="evidence" value="ECO:0007669"/>
    <property type="project" value="TreeGrafter"/>
</dbReference>
<gene>
    <name evidence="6" type="ORF">F511_26766</name>
</gene>